<accession>A0A812SZE8</accession>
<sequence>FARPSAIFGHLRNGFRRGDCGAWASRISIDDEDEQRLHERQRQILRLIPLSRTKSDSNAGAR</sequence>
<keyword evidence="2" id="KW-1185">Reference proteome</keyword>
<dbReference type="Proteomes" id="UP000649617">
    <property type="component" value="Unassembled WGS sequence"/>
</dbReference>
<proteinExistence type="predicted"/>
<feature type="non-terminal residue" evidence="1">
    <location>
        <position position="62"/>
    </location>
</feature>
<name>A0A812SZE8_SYMPI</name>
<evidence type="ECO:0000313" key="2">
    <source>
        <dbReference type="Proteomes" id="UP000649617"/>
    </source>
</evidence>
<comment type="caution">
    <text evidence="1">The sequence shown here is derived from an EMBL/GenBank/DDBJ whole genome shotgun (WGS) entry which is preliminary data.</text>
</comment>
<reference evidence="1" key="1">
    <citation type="submission" date="2021-02" db="EMBL/GenBank/DDBJ databases">
        <authorList>
            <person name="Dougan E. K."/>
            <person name="Rhodes N."/>
            <person name="Thang M."/>
            <person name="Chan C."/>
        </authorList>
    </citation>
    <scope>NUCLEOTIDE SEQUENCE</scope>
</reference>
<evidence type="ECO:0000313" key="1">
    <source>
        <dbReference type="EMBL" id="CAE7510798.1"/>
    </source>
</evidence>
<dbReference type="AlphaFoldDB" id="A0A812SZE8"/>
<organism evidence="1 2">
    <name type="scientific">Symbiodinium pilosum</name>
    <name type="common">Dinoflagellate</name>
    <dbReference type="NCBI Taxonomy" id="2952"/>
    <lineage>
        <taxon>Eukaryota</taxon>
        <taxon>Sar</taxon>
        <taxon>Alveolata</taxon>
        <taxon>Dinophyceae</taxon>
        <taxon>Suessiales</taxon>
        <taxon>Symbiodiniaceae</taxon>
        <taxon>Symbiodinium</taxon>
    </lineage>
</organism>
<protein>
    <submittedName>
        <fullName evidence="1">Uncharacterized protein</fullName>
    </submittedName>
</protein>
<gene>
    <name evidence="1" type="ORF">SPIL2461_LOCUS13291</name>
</gene>
<feature type="non-terminal residue" evidence="1">
    <location>
        <position position="1"/>
    </location>
</feature>
<dbReference type="EMBL" id="CAJNIZ010028780">
    <property type="protein sequence ID" value="CAE7510798.1"/>
    <property type="molecule type" value="Genomic_DNA"/>
</dbReference>